<comment type="caution">
    <text evidence="2">The sequence shown here is derived from an EMBL/GenBank/DDBJ whole genome shotgun (WGS) entry which is preliminary data.</text>
</comment>
<sequence length="850" mass="96634">MSAGRPFRLQSAFALIHRHAPCTQHVDHDAPKVLQSRDVLVEALNRVNDGGARKQVPVLRHQRRATACRRFHTHNRWCKVASSLGDLPRLWPILKLVLPSHHLQDALHVPLRQPRTEPISTHYVLHGAHGVQRTGATSRPECRNQVHAPHAALLALQVVVRRDTGLQQELQRRPQKQTALKLRRRNATNALVKGHRPPSRLRSLRTQQRVERRLSAVVEQHRESVVLALSPHGLDPGIRRHREDTRSFSHVPHVTLAAAELARVVQAPPLAHPDERAVEVQAVEPVGQGLVASIDAQHQAPAVRSDDGPQLVGHHGTRLVLDVERNGRPTRGSLPPRGRLCVDQRLEVRDYPANVLHHRGASAAATVGPSGADGEPYERRQHAQRSPARPLVRGEQPRVEEVLTQHRRHAREALLRSHSRPRRVVEPLRQELEQRHVLQRPVVLAPQHGHVQPPDRTVGPQHRQHDIRRRQLRRVELDQHAGQRRDVAYVLQAGDEVRPDCQQQRVQPHRALLIMPRARRHLRERVRERRHRGRDRRLRHVRPLRVPQRQRQPRALRPHDVRHHPYEEPDDAYGVHERLLPHVVEHLAHRARPLQDVEPLQPQQQQQAELLLAVGVAQLGGVAHIRQVVNSASFGRHEPAQAHVVHDAAPREVRVEPRHPEGRTAALGDAVLAEDLVQPGRCEEEPRLLDGRRVHALQHDAQQVVHCGVAQRHQRGHALAQLGQHVVGELLALLLRPAARQEEPEQRQPWALRIRVVASDQVEHLHRPRRLRQVAPRRRRVVAERAVEHLLLCPAVYLRLLARRRSVPSHCVLRADCLEVPADDARRQLQAAQVCDGIHRPTVGASLVTC</sequence>
<organism evidence="2 3">
    <name type="scientific">Babesia caballi</name>
    <dbReference type="NCBI Taxonomy" id="5871"/>
    <lineage>
        <taxon>Eukaryota</taxon>
        <taxon>Sar</taxon>
        <taxon>Alveolata</taxon>
        <taxon>Apicomplexa</taxon>
        <taxon>Aconoidasida</taxon>
        <taxon>Piroplasmida</taxon>
        <taxon>Babesiidae</taxon>
        <taxon>Babesia</taxon>
    </lineage>
</organism>
<dbReference type="Proteomes" id="UP001497744">
    <property type="component" value="Unassembled WGS sequence"/>
</dbReference>
<proteinExistence type="predicted"/>
<evidence type="ECO:0000313" key="3">
    <source>
        <dbReference type="Proteomes" id="UP001497744"/>
    </source>
</evidence>
<accession>A0AAV4LU31</accession>
<feature type="region of interest" description="Disordered" evidence="1">
    <location>
        <begin position="447"/>
        <end position="467"/>
    </location>
</feature>
<keyword evidence="3" id="KW-1185">Reference proteome</keyword>
<protein>
    <submittedName>
        <fullName evidence="2">Uncharacterized protein</fullName>
    </submittedName>
</protein>
<name>A0AAV4LU31_BABCB</name>
<evidence type="ECO:0000313" key="2">
    <source>
        <dbReference type="EMBL" id="GIX63673.1"/>
    </source>
</evidence>
<evidence type="ECO:0000256" key="1">
    <source>
        <dbReference type="SAM" id="MobiDB-lite"/>
    </source>
</evidence>
<dbReference type="AlphaFoldDB" id="A0AAV4LU31"/>
<feature type="region of interest" description="Disordered" evidence="1">
    <location>
        <begin position="362"/>
        <end position="392"/>
    </location>
</feature>
<feature type="region of interest" description="Disordered" evidence="1">
    <location>
        <begin position="547"/>
        <end position="568"/>
    </location>
</feature>
<gene>
    <name evidence="2" type="ORF">BcabD6B2_31080</name>
</gene>
<feature type="compositionally biased region" description="Basic and acidic residues" evidence="1">
    <location>
        <begin position="557"/>
        <end position="568"/>
    </location>
</feature>
<dbReference type="RefSeq" id="XP_067715742.1">
    <property type="nucleotide sequence ID" value="XM_067859641.1"/>
</dbReference>
<dbReference type="EMBL" id="BPLF01000002">
    <property type="protein sequence ID" value="GIX63673.1"/>
    <property type="molecule type" value="Genomic_DNA"/>
</dbReference>
<reference evidence="2 3" key="1">
    <citation type="submission" date="2021-06" db="EMBL/GenBank/DDBJ databases">
        <title>Genome sequence of Babesia caballi.</title>
        <authorList>
            <person name="Yamagishi J."/>
            <person name="Kidaka T."/>
            <person name="Ochi A."/>
        </authorList>
    </citation>
    <scope>NUCLEOTIDE SEQUENCE [LARGE SCALE GENOMIC DNA]</scope>
    <source>
        <strain evidence="2">USDA-D6B2</strain>
    </source>
</reference>
<dbReference type="GeneID" id="94195154"/>